<evidence type="ECO:0000259" key="2">
    <source>
        <dbReference type="PROSITE" id="PS51746"/>
    </source>
</evidence>
<feature type="compositionally biased region" description="Polar residues" evidence="1">
    <location>
        <begin position="469"/>
        <end position="480"/>
    </location>
</feature>
<dbReference type="Pfam" id="PF00481">
    <property type="entry name" value="PP2C"/>
    <property type="match status" value="1"/>
</dbReference>
<gene>
    <name evidence="3" type="ORF">G2W53_002163</name>
</gene>
<keyword evidence="4" id="KW-1185">Reference proteome</keyword>
<proteinExistence type="predicted"/>
<dbReference type="AlphaFoldDB" id="A0A834XH36"/>
<evidence type="ECO:0000313" key="4">
    <source>
        <dbReference type="Proteomes" id="UP000634136"/>
    </source>
</evidence>
<dbReference type="GO" id="GO:0004722">
    <property type="term" value="F:protein serine/threonine phosphatase activity"/>
    <property type="evidence" value="ECO:0007669"/>
    <property type="project" value="InterPro"/>
</dbReference>
<dbReference type="InterPro" id="IPR036457">
    <property type="entry name" value="PPM-type-like_dom_sf"/>
</dbReference>
<feature type="compositionally biased region" description="Low complexity" evidence="1">
    <location>
        <begin position="483"/>
        <end position="497"/>
    </location>
</feature>
<reference evidence="3" key="1">
    <citation type="submission" date="2020-09" db="EMBL/GenBank/DDBJ databases">
        <title>Genome-Enabled Discovery of Anthraquinone Biosynthesis in Senna tora.</title>
        <authorList>
            <person name="Kang S.-H."/>
            <person name="Pandey R.P."/>
            <person name="Lee C.-M."/>
            <person name="Sim J.-S."/>
            <person name="Jeong J.-T."/>
            <person name="Choi B.-S."/>
            <person name="Jung M."/>
            <person name="Ginzburg D."/>
            <person name="Zhao K."/>
            <person name="Won S.Y."/>
            <person name="Oh T.-J."/>
            <person name="Yu Y."/>
            <person name="Kim N.-H."/>
            <person name="Lee O.R."/>
            <person name="Lee T.-H."/>
            <person name="Bashyal P."/>
            <person name="Kim T.-S."/>
            <person name="Lee W.-H."/>
            <person name="Kawkins C."/>
            <person name="Kim C.-K."/>
            <person name="Kim J.S."/>
            <person name="Ahn B.O."/>
            <person name="Rhee S.Y."/>
            <person name="Sohng J.K."/>
        </authorList>
    </citation>
    <scope>NUCLEOTIDE SEQUENCE</scope>
    <source>
        <tissue evidence="3">Leaf</tissue>
    </source>
</reference>
<sequence>MGGCCSYEISCGGKVIRHNVGRDYGGHREQEEIVYGDCGARIRIRGSSRFVSMYSQQGSKGINQDALTVWENFTGEKDMIFCGVFDGHGPLGHKVSHFIRDNLPSKLSSSIKVSQQKKFSKYYDACAPYRGTSNEDNQNMTLASWECNLIKTFQEMDEDVAQYINTDSFSSGTTAVTVIQQGDHLIIGNLGDSRAILCTRGENDQLTPVQLTVDLKPDIPSEALRIQNCEGRVFAAVEESQVYRVYMPDEDCPGLAMSRAFGDFCLKDYGLISVPEVFYRKITKQDEFVVLASDGDAFNNKSRKVPTQKLLTYLSAILSIEIDFFYIQESYYDEHIVKVSNFFFQIWDVLSNTEVINIVASAPRRSMAAKMLVRHAVATWRYKHPSAKVDDCAAICLFLTDQPPPPPSSNCPSDINSSLLSRHRKQLPPLPHGSKSIKLEDTDTCLDDGKSSVVDLGQDITEGGFRGLSQANSVSNSKQPRISRVVSRRQSTSSSSQYNIDGGVEVH</sequence>
<dbReference type="Proteomes" id="UP000634136">
    <property type="component" value="Unassembled WGS sequence"/>
</dbReference>
<dbReference type="InterPro" id="IPR001932">
    <property type="entry name" value="PPM-type_phosphatase-like_dom"/>
</dbReference>
<protein>
    <recommendedName>
        <fullName evidence="2">PPM-type phosphatase domain-containing protein</fullName>
    </recommendedName>
</protein>
<comment type="caution">
    <text evidence="3">The sequence shown here is derived from an EMBL/GenBank/DDBJ whole genome shotgun (WGS) entry which is preliminary data.</text>
</comment>
<evidence type="ECO:0000256" key="1">
    <source>
        <dbReference type="SAM" id="MobiDB-lite"/>
    </source>
</evidence>
<dbReference type="OrthoDB" id="10264738at2759"/>
<dbReference type="SUPFAM" id="SSF81606">
    <property type="entry name" value="PP2C-like"/>
    <property type="match status" value="2"/>
</dbReference>
<dbReference type="PANTHER" id="PTHR47992">
    <property type="entry name" value="PROTEIN PHOSPHATASE"/>
    <property type="match status" value="1"/>
</dbReference>
<feature type="domain" description="PPM-type phosphatase" evidence="2">
    <location>
        <begin position="50"/>
        <end position="399"/>
    </location>
</feature>
<dbReference type="Gene3D" id="3.60.40.10">
    <property type="entry name" value="PPM-type phosphatase domain"/>
    <property type="match status" value="2"/>
</dbReference>
<dbReference type="InterPro" id="IPR015655">
    <property type="entry name" value="PP2C"/>
</dbReference>
<dbReference type="EMBL" id="JAAIUW010000001">
    <property type="protein sequence ID" value="KAF7845258.1"/>
    <property type="molecule type" value="Genomic_DNA"/>
</dbReference>
<dbReference type="PROSITE" id="PS51746">
    <property type="entry name" value="PPM_2"/>
    <property type="match status" value="1"/>
</dbReference>
<dbReference type="SMART" id="SM00332">
    <property type="entry name" value="PP2Cc"/>
    <property type="match status" value="1"/>
</dbReference>
<organism evidence="3 4">
    <name type="scientific">Senna tora</name>
    <dbReference type="NCBI Taxonomy" id="362788"/>
    <lineage>
        <taxon>Eukaryota</taxon>
        <taxon>Viridiplantae</taxon>
        <taxon>Streptophyta</taxon>
        <taxon>Embryophyta</taxon>
        <taxon>Tracheophyta</taxon>
        <taxon>Spermatophyta</taxon>
        <taxon>Magnoliopsida</taxon>
        <taxon>eudicotyledons</taxon>
        <taxon>Gunneridae</taxon>
        <taxon>Pentapetalae</taxon>
        <taxon>rosids</taxon>
        <taxon>fabids</taxon>
        <taxon>Fabales</taxon>
        <taxon>Fabaceae</taxon>
        <taxon>Caesalpinioideae</taxon>
        <taxon>Cassia clade</taxon>
        <taxon>Senna</taxon>
    </lineage>
</organism>
<name>A0A834XH36_9FABA</name>
<evidence type="ECO:0000313" key="3">
    <source>
        <dbReference type="EMBL" id="KAF7845258.1"/>
    </source>
</evidence>
<accession>A0A834XH36</accession>
<feature type="region of interest" description="Disordered" evidence="1">
    <location>
        <begin position="465"/>
        <end position="507"/>
    </location>
</feature>
<dbReference type="CDD" id="cd00143">
    <property type="entry name" value="PP2Cc"/>
    <property type="match status" value="1"/>
</dbReference>